<accession>A0ABS6PP49</accession>
<sequence length="136" mass="14681">MIKDSQNPPETDVETDVKDVEANMENESVSPYACLNSKKLHDAAIRALDHYLVPPSRKKAKAGQRPSTIFVVAPNVDSETLLAHACETLASANVMASELAFDLTGPACNLALGIQQMISLAELSVNRVLDHLDPQV</sequence>
<comment type="caution">
    <text evidence="1">The sequence shown here is derived from an EMBL/GenBank/DDBJ whole genome shotgun (WGS) entry which is preliminary data.</text>
</comment>
<dbReference type="RefSeq" id="WP_217854410.1">
    <property type="nucleotide sequence ID" value="NZ_JAHSTV010000001.1"/>
</dbReference>
<evidence type="ECO:0008006" key="3">
    <source>
        <dbReference type="Google" id="ProtNLM"/>
    </source>
</evidence>
<protein>
    <recommendedName>
        <fullName evidence="3">DUF3077 domain-containing protein</fullName>
    </recommendedName>
</protein>
<proteinExistence type="predicted"/>
<dbReference type="EMBL" id="JAHSTV010000001">
    <property type="protein sequence ID" value="MBV4462241.1"/>
    <property type="molecule type" value="Genomic_DNA"/>
</dbReference>
<dbReference type="Pfam" id="PF19619">
    <property type="entry name" value="DUF6124"/>
    <property type="match status" value="1"/>
</dbReference>
<gene>
    <name evidence="1" type="ORF">KVG95_02705</name>
</gene>
<evidence type="ECO:0000313" key="2">
    <source>
        <dbReference type="Proteomes" id="UP000886900"/>
    </source>
</evidence>
<organism evidence="1 2">
    <name type="scientific">Pseudomonas farris</name>
    <dbReference type="NCBI Taxonomy" id="2841207"/>
    <lineage>
        <taxon>Bacteria</taxon>
        <taxon>Pseudomonadati</taxon>
        <taxon>Pseudomonadota</taxon>
        <taxon>Gammaproteobacteria</taxon>
        <taxon>Pseudomonadales</taxon>
        <taxon>Pseudomonadaceae</taxon>
        <taxon>Pseudomonas</taxon>
    </lineage>
</organism>
<evidence type="ECO:0000313" key="1">
    <source>
        <dbReference type="EMBL" id="MBV4462241.1"/>
    </source>
</evidence>
<keyword evidence="2" id="KW-1185">Reference proteome</keyword>
<reference evidence="1" key="1">
    <citation type="submission" date="2021-06" db="EMBL/GenBank/DDBJ databases">
        <title>Updating the genus Pseudomonas: Description of 43 new species and partition of the Pseudomonas putida group.</title>
        <authorList>
            <person name="Girard L."/>
            <person name="Lood C."/>
            <person name="Vandamme P."/>
            <person name="Rokni-Zadeh H."/>
            <person name="Van Noort V."/>
            <person name="Hofte M."/>
            <person name="Lavigne R."/>
            <person name="De Mot R."/>
        </authorList>
    </citation>
    <scope>NUCLEOTIDE SEQUENCE</scope>
    <source>
        <strain evidence="1">SWRI79</strain>
    </source>
</reference>
<dbReference type="Proteomes" id="UP000886900">
    <property type="component" value="Unassembled WGS sequence"/>
</dbReference>
<name>A0ABS6PP49_9PSED</name>